<proteinExistence type="predicted"/>
<dbReference type="AlphaFoldDB" id="A0ABD5VA34"/>
<dbReference type="CDD" id="cd00090">
    <property type="entry name" value="HTH_ARSR"/>
    <property type="match status" value="1"/>
</dbReference>
<dbReference type="EMBL" id="JBHSXQ010000007">
    <property type="protein sequence ID" value="MFC6907113.1"/>
    <property type="molecule type" value="Genomic_DNA"/>
</dbReference>
<evidence type="ECO:0000313" key="1">
    <source>
        <dbReference type="EMBL" id="MFC6907113.1"/>
    </source>
</evidence>
<dbReference type="InterPro" id="IPR011991">
    <property type="entry name" value="ArsR-like_HTH"/>
</dbReference>
<name>A0ABD5VA34_9EURY</name>
<dbReference type="Gene3D" id="1.10.10.10">
    <property type="entry name" value="Winged helix-like DNA-binding domain superfamily/Winged helix DNA-binding domain"/>
    <property type="match status" value="1"/>
</dbReference>
<accession>A0ABD5VA34</accession>
<evidence type="ECO:0000313" key="2">
    <source>
        <dbReference type="Proteomes" id="UP001596312"/>
    </source>
</evidence>
<sequence>MGEPPDRLTVETVGELLEDEYARAILAETSREPLSADELAERCDASSPTIYRRINRLQEFDMLREQQTLSTDGHHYRRFSARLERVTIELQDGNYTISVDRTDSDAVDRLTKLYEDLR</sequence>
<dbReference type="RefSeq" id="WP_340605700.1">
    <property type="nucleotide sequence ID" value="NZ_JBBMXV010000007.1"/>
</dbReference>
<keyword evidence="2" id="KW-1185">Reference proteome</keyword>
<reference evidence="1 2" key="1">
    <citation type="journal article" date="2019" name="Int. J. Syst. Evol. Microbiol.">
        <title>The Global Catalogue of Microorganisms (GCM) 10K type strain sequencing project: providing services to taxonomists for standard genome sequencing and annotation.</title>
        <authorList>
            <consortium name="The Broad Institute Genomics Platform"/>
            <consortium name="The Broad Institute Genome Sequencing Center for Infectious Disease"/>
            <person name="Wu L."/>
            <person name="Ma J."/>
        </authorList>
    </citation>
    <scope>NUCLEOTIDE SEQUENCE [LARGE SCALE GENOMIC DNA]</scope>
    <source>
        <strain evidence="1 2">CGMCC 1.3240</strain>
    </source>
</reference>
<dbReference type="Pfam" id="PF12840">
    <property type="entry name" value="HTH_20"/>
    <property type="match status" value="1"/>
</dbReference>
<protein>
    <submittedName>
        <fullName evidence="1">ArsR/SmtB family transcription factor</fullName>
    </submittedName>
</protein>
<dbReference type="InterPro" id="IPR036388">
    <property type="entry name" value="WH-like_DNA-bd_sf"/>
</dbReference>
<dbReference type="SUPFAM" id="SSF46785">
    <property type="entry name" value="Winged helix' DNA-binding domain"/>
    <property type="match status" value="1"/>
</dbReference>
<dbReference type="InterPro" id="IPR036390">
    <property type="entry name" value="WH_DNA-bd_sf"/>
</dbReference>
<organism evidence="1 2">
    <name type="scientific">Halalkalicoccus tibetensis</name>
    <dbReference type="NCBI Taxonomy" id="175632"/>
    <lineage>
        <taxon>Archaea</taxon>
        <taxon>Methanobacteriati</taxon>
        <taxon>Methanobacteriota</taxon>
        <taxon>Stenosarchaea group</taxon>
        <taxon>Halobacteria</taxon>
        <taxon>Halobacteriales</taxon>
        <taxon>Halococcaceae</taxon>
        <taxon>Halalkalicoccus</taxon>
    </lineage>
</organism>
<dbReference type="Proteomes" id="UP001596312">
    <property type="component" value="Unassembled WGS sequence"/>
</dbReference>
<comment type="caution">
    <text evidence="1">The sequence shown here is derived from an EMBL/GenBank/DDBJ whole genome shotgun (WGS) entry which is preliminary data.</text>
</comment>
<gene>
    <name evidence="1" type="ORF">ACFQGH_18165</name>
</gene>